<keyword evidence="5 8" id="KW-0732">Signal</keyword>
<evidence type="ECO:0000256" key="8">
    <source>
        <dbReference type="SAM" id="SignalP"/>
    </source>
</evidence>
<dbReference type="UniPathway" id="UPA00667"/>
<organism evidence="10 11">
    <name type="scientific">Coniella lustricola</name>
    <dbReference type="NCBI Taxonomy" id="2025994"/>
    <lineage>
        <taxon>Eukaryota</taxon>
        <taxon>Fungi</taxon>
        <taxon>Dikarya</taxon>
        <taxon>Ascomycota</taxon>
        <taxon>Pezizomycotina</taxon>
        <taxon>Sordariomycetes</taxon>
        <taxon>Sordariomycetidae</taxon>
        <taxon>Diaporthales</taxon>
        <taxon>Schizoparmaceae</taxon>
        <taxon>Coniella</taxon>
    </lineage>
</organism>
<dbReference type="Pfam" id="PF06964">
    <property type="entry name" value="Alpha-L-AF_C"/>
    <property type="match status" value="1"/>
</dbReference>
<dbReference type="PANTHER" id="PTHR31776">
    <property type="entry name" value="ALPHA-L-ARABINOFURANOSIDASE 1"/>
    <property type="match status" value="1"/>
</dbReference>
<dbReference type="GO" id="GO:0046556">
    <property type="term" value="F:alpha-L-arabinofuranosidase activity"/>
    <property type="evidence" value="ECO:0007669"/>
    <property type="project" value="UniProtKB-EC"/>
</dbReference>
<evidence type="ECO:0000313" key="11">
    <source>
        <dbReference type="Proteomes" id="UP000241462"/>
    </source>
</evidence>
<dbReference type="GO" id="GO:0046373">
    <property type="term" value="P:L-arabinose metabolic process"/>
    <property type="evidence" value="ECO:0007669"/>
    <property type="project" value="InterPro"/>
</dbReference>
<evidence type="ECO:0000256" key="1">
    <source>
        <dbReference type="ARBA" id="ARBA00001462"/>
    </source>
</evidence>
<evidence type="ECO:0000259" key="9">
    <source>
        <dbReference type="SMART" id="SM00813"/>
    </source>
</evidence>
<evidence type="ECO:0000313" key="10">
    <source>
        <dbReference type="EMBL" id="PSR90718.1"/>
    </source>
</evidence>
<dbReference type="Gene3D" id="3.20.20.80">
    <property type="entry name" value="Glycosidases"/>
    <property type="match status" value="1"/>
</dbReference>
<dbReference type="Proteomes" id="UP000241462">
    <property type="component" value="Unassembled WGS sequence"/>
</dbReference>
<dbReference type="InterPro" id="IPR017853">
    <property type="entry name" value="GH"/>
</dbReference>
<proteinExistence type="inferred from homology"/>
<gene>
    <name evidence="10" type="ORF">BD289DRAFT_207886</name>
</gene>
<sequence length="642" mass="68609">MAPRSLLSATALVARGVAAVTLSVASSGGNATSGLQYGLMFEDINHSGDGGIYAELVQNRAFQGSTTYPSTIDPWTAVGGAALALDNTSVPLSSALPTSLAVTASADGIAGISNPGWWGIDVLASSTYSGSFWVLGDYAGNFTARLVSDTANTTLASATIAGPAVADSWTQFTYELQPSADAPSINNSLVVTFDATSGETLNFNLISLFPPTYKDTPNGNRVDLMEALAALNTKHFRIPGGNNLEGEAPPYWWNWTTTVGPLVDRESYVGTWDYENTNGLGLVEYILWCQDLAVEPVLAVWAGEYLDETIISEADLGVYVQSALDELEFLMGDASTTWGAYRIALGYEDAFSIKYVEVGNEDNLNGGDASYVDYRFAAFYDAIHAAYPDILIFESLSDLSWTYESAGQDYHQYTLPNYFVGQFNFFDNLPAGNPIQVGEFAVVQNNTANVDTGVNWADPKNPWPYWIGSVSEAIFVIGMERNADRVWGWSYAPLLQNLNSYEWSPDLISFTADQSQTVTSTSYDVLKLFGNAAFTSTLPADTSDDFGPAYWVAGEDNATSTYYVKAAVYNSTEDVGFNVSFDGVASGATASLTVLTAPDGYSYNSIGSTAVVTTTSSLTADDSGAFSFSLPNLSVALLSASA</sequence>
<accession>A0A2T3ABY4</accession>
<dbReference type="GO" id="GO:0031222">
    <property type="term" value="P:arabinan catabolic process"/>
    <property type="evidence" value="ECO:0007669"/>
    <property type="project" value="UniProtKB-UniPathway"/>
</dbReference>
<dbReference type="SUPFAM" id="SSF51445">
    <property type="entry name" value="(Trans)glycosidases"/>
    <property type="match status" value="1"/>
</dbReference>
<name>A0A2T3ABY4_9PEZI</name>
<dbReference type="InterPro" id="IPR051563">
    <property type="entry name" value="Glycosyl_Hydrolase_51"/>
</dbReference>
<protein>
    <recommendedName>
        <fullName evidence="4">non-reducing end alpha-L-arabinofuranosidase</fullName>
        <ecNumber evidence="4">3.2.1.55</ecNumber>
    </recommendedName>
</protein>
<comment type="similarity">
    <text evidence="3">Belongs to the glycosyl hydrolase 51 family.</text>
</comment>
<dbReference type="OrthoDB" id="406864at2759"/>
<dbReference type="PANTHER" id="PTHR31776:SF0">
    <property type="entry name" value="ALPHA-L-ARABINOFURANOSIDASE 1"/>
    <property type="match status" value="1"/>
</dbReference>
<feature type="chain" id="PRO_5015513686" description="non-reducing end alpha-L-arabinofuranosidase" evidence="8">
    <location>
        <begin position="20"/>
        <end position="642"/>
    </location>
</feature>
<keyword evidence="11" id="KW-1185">Reference proteome</keyword>
<dbReference type="EMBL" id="KZ678416">
    <property type="protein sequence ID" value="PSR90718.1"/>
    <property type="molecule type" value="Genomic_DNA"/>
</dbReference>
<reference evidence="10 11" key="1">
    <citation type="journal article" date="2018" name="Mycol. Prog.">
        <title>Coniella lustricola, a new species from submerged detritus.</title>
        <authorList>
            <person name="Raudabaugh D.B."/>
            <person name="Iturriaga T."/>
            <person name="Carver A."/>
            <person name="Mondo S."/>
            <person name="Pangilinan J."/>
            <person name="Lipzen A."/>
            <person name="He G."/>
            <person name="Amirebrahimi M."/>
            <person name="Grigoriev I.V."/>
            <person name="Miller A.N."/>
        </authorList>
    </citation>
    <scope>NUCLEOTIDE SEQUENCE [LARGE SCALE GENOMIC DNA]</scope>
    <source>
        <strain evidence="10 11">B22-T-1</strain>
    </source>
</reference>
<evidence type="ECO:0000256" key="6">
    <source>
        <dbReference type="ARBA" id="ARBA00022801"/>
    </source>
</evidence>
<evidence type="ECO:0000256" key="7">
    <source>
        <dbReference type="ARBA" id="ARBA00023180"/>
    </source>
</evidence>
<dbReference type="SMART" id="SM00813">
    <property type="entry name" value="Alpha-L-AF_C"/>
    <property type="match status" value="1"/>
</dbReference>
<keyword evidence="6" id="KW-0378">Hydrolase</keyword>
<dbReference type="AlphaFoldDB" id="A0A2T3ABY4"/>
<evidence type="ECO:0000256" key="2">
    <source>
        <dbReference type="ARBA" id="ARBA00004834"/>
    </source>
</evidence>
<dbReference type="InterPro" id="IPR055235">
    <property type="entry name" value="ASD1_cat"/>
</dbReference>
<comment type="catalytic activity">
    <reaction evidence="1">
        <text>Hydrolysis of terminal non-reducing alpha-L-arabinofuranoside residues in alpha-L-arabinosides.</text>
        <dbReference type="EC" id="3.2.1.55"/>
    </reaction>
</comment>
<dbReference type="InParanoid" id="A0A2T3ABY4"/>
<dbReference type="InterPro" id="IPR013780">
    <property type="entry name" value="Glyco_hydro_b"/>
</dbReference>
<evidence type="ECO:0000256" key="4">
    <source>
        <dbReference type="ARBA" id="ARBA00012670"/>
    </source>
</evidence>
<feature type="domain" description="Alpha-L-arabinofuranosidase C-terminal" evidence="9">
    <location>
        <begin position="453"/>
        <end position="634"/>
    </location>
</feature>
<dbReference type="EC" id="3.2.1.55" evidence="4"/>
<dbReference type="Gene3D" id="2.60.40.1180">
    <property type="entry name" value="Golgi alpha-mannosidase II"/>
    <property type="match status" value="1"/>
</dbReference>
<dbReference type="STRING" id="2025994.A0A2T3ABY4"/>
<feature type="signal peptide" evidence="8">
    <location>
        <begin position="1"/>
        <end position="19"/>
    </location>
</feature>
<dbReference type="InterPro" id="IPR010720">
    <property type="entry name" value="Alpha-L-AF_C"/>
</dbReference>
<dbReference type="Pfam" id="PF22848">
    <property type="entry name" value="ASD1_dom"/>
    <property type="match status" value="1"/>
</dbReference>
<evidence type="ECO:0000256" key="3">
    <source>
        <dbReference type="ARBA" id="ARBA00007186"/>
    </source>
</evidence>
<comment type="pathway">
    <text evidence="2">Glycan metabolism; L-arabinan degradation.</text>
</comment>
<keyword evidence="7" id="KW-0325">Glycoprotein</keyword>
<evidence type="ECO:0000256" key="5">
    <source>
        <dbReference type="ARBA" id="ARBA00022729"/>
    </source>
</evidence>